<dbReference type="EMBL" id="CP015961">
    <property type="protein sequence ID" value="ANI93756.1"/>
    <property type="molecule type" value="Genomic_DNA"/>
</dbReference>
<name>A0A173LNA8_9ACTN</name>
<accession>A0A173LNA8</accession>
<proteinExistence type="predicted"/>
<organism evidence="1 2">
    <name type="scientific">Dietzia timorensis</name>
    <dbReference type="NCBI Taxonomy" id="499555"/>
    <lineage>
        <taxon>Bacteria</taxon>
        <taxon>Bacillati</taxon>
        <taxon>Actinomycetota</taxon>
        <taxon>Actinomycetes</taxon>
        <taxon>Mycobacteriales</taxon>
        <taxon>Dietziaceae</taxon>
        <taxon>Dietzia</taxon>
    </lineage>
</organism>
<dbReference type="OrthoDB" id="9342777at2"/>
<dbReference type="Proteomes" id="UP000186104">
    <property type="component" value="Chromosome"/>
</dbReference>
<dbReference type="RefSeq" id="WP_067477179.1">
    <property type="nucleotide sequence ID" value="NZ_CP015961.1"/>
</dbReference>
<reference evidence="1 2" key="1">
    <citation type="submission" date="2016-06" db="EMBL/GenBank/DDBJ databases">
        <title>Complete genome sequence of a saline-alkali tolerant type strain Dietzia timorensis ID05-A0528T.</title>
        <authorList>
            <person name="Wu X."/>
        </authorList>
    </citation>
    <scope>NUCLEOTIDE SEQUENCE [LARGE SCALE GENOMIC DNA]</scope>
    <source>
        <strain evidence="1 2">ID05-A0528</strain>
    </source>
</reference>
<evidence type="ECO:0000313" key="2">
    <source>
        <dbReference type="Proteomes" id="UP000186104"/>
    </source>
</evidence>
<evidence type="ECO:0000313" key="1">
    <source>
        <dbReference type="EMBL" id="ANI93756.1"/>
    </source>
</evidence>
<gene>
    <name evidence="1" type="ORF">BJL86_2997</name>
</gene>
<keyword evidence="2" id="KW-1185">Reference proteome</keyword>
<dbReference type="STRING" id="499555.BJL86_2997"/>
<sequence length="250" mass="27953">MTKQRIRRFPAIVLAVVGLFAAGHIGATLAYTGPDTPVKQALQPGLSKYFLGPLDQGWNLFAPGPYSQDENMLVRACISPHDVCAGGDSRGAEFTPWRNVTAEELEAVDYNIFANRETRQSKVVHGRLWPVAAKLTDEQRKAVEANHIEGEPVFGIDLDSAQAEQQYSPGQLHNMRNYERLESVAVGLGTLYMHEEYGDAVSLVEVRMRRDSVPTFDDRHEASDEKAESWTKIGWRAATQFDQEVFDAWS</sequence>
<dbReference type="InterPro" id="IPR043857">
    <property type="entry name" value="DUF5819"/>
</dbReference>
<dbReference type="KEGG" id="dtm:BJL86_2997"/>
<dbReference type="AlphaFoldDB" id="A0A173LNA8"/>
<protein>
    <submittedName>
        <fullName evidence="1">Uncharacterized protein</fullName>
    </submittedName>
</protein>
<dbReference type="Pfam" id="PF19136">
    <property type="entry name" value="DUF5819"/>
    <property type="match status" value="1"/>
</dbReference>